<keyword evidence="3" id="KW-1185">Reference proteome</keyword>
<keyword evidence="1" id="KW-0812">Transmembrane</keyword>
<feature type="transmembrane region" description="Helical" evidence="1">
    <location>
        <begin position="30"/>
        <end position="50"/>
    </location>
</feature>
<protein>
    <submittedName>
        <fullName evidence="2">Uncharacterized protein</fullName>
    </submittedName>
</protein>
<proteinExistence type="predicted"/>
<comment type="caution">
    <text evidence="2">The sequence shown here is derived from an EMBL/GenBank/DDBJ whole genome shotgun (WGS) entry which is preliminary data.</text>
</comment>
<dbReference type="Proteomes" id="UP001147700">
    <property type="component" value="Unassembled WGS sequence"/>
</dbReference>
<dbReference type="EMBL" id="JAPCID010000037">
    <property type="protein sequence ID" value="MDA0140318.1"/>
    <property type="molecule type" value="Genomic_DNA"/>
</dbReference>
<keyword evidence="1" id="KW-1133">Transmembrane helix</keyword>
<name>A0ABT4RP28_9ACTN</name>
<gene>
    <name evidence="2" type="ORF">OJ962_22655</name>
</gene>
<evidence type="ECO:0000256" key="1">
    <source>
        <dbReference type="SAM" id="Phobius"/>
    </source>
</evidence>
<organism evidence="2 3">
    <name type="scientific">Solirubrobacter deserti</name>
    <dbReference type="NCBI Taxonomy" id="2282478"/>
    <lineage>
        <taxon>Bacteria</taxon>
        <taxon>Bacillati</taxon>
        <taxon>Actinomycetota</taxon>
        <taxon>Thermoleophilia</taxon>
        <taxon>Solirubrobacterales</taxon>
        <taxon>Solirubrobacteraceae</taxon>
        <taxon>Solirubrobacter</taxon>
    </lineage>
</organism>
<keyword evidence="1" id="KW-0472">Membrane</keyword>
<reference evidence="2" key="1">
    <citation type="submission" date="2022-10" db="EMBL/GenBank/DDBJ databases">
        <title>The WGS of Solirubrobacter sp. CPCC 204708.</title>
        <authorList>
            <person name="Jiang Z."/>
        </authorList>
    </citation>
    <scope>NUCLEOTIDE SEQUENCE</scope>
    <source>
        <strain evidence="2">CPCC 204708</strain>
    </source>
</reference>
<sequence>MIERPLIDVMRHELVAGIAHRRRRRRRRRVAASGGVALTLAAALVLAPGARQPTASALAIERAGAWVELRIVDAAAGSDKMTRELQAAGIAAEVRVVPVPAEIAGTWVCVAELPVTLPEPRDTVRLDEVEYTATTIRVASDFADEPHTGRFVFFAGRPANPGEAEQSEPCRTMTR</sequence>
<accession>A0ABT4RP28</accession>
<evidence type="ECO:0000313" key="2">
    <source>
        <dbReference type="EMBL" id="MDA0140318.1"/>
    </source>
</evidence>
<dbReference type="RefSeq" id="WP_202955091.1">
    <property type="nucleotide sequence ID" value="NZ_JAPCID010000037.1"/>
</dbReference>
<evidence type="ECO:0000313" key="3">
    <source>
        <dbReference type="Proteomes" id="UP001147700"/>
    </source>
</evidence>